<evidence type="ECO:0000256" key="3">
    <source>
        <dbReference type="ARBA" id="ARBA00022692"/>
    </source>
</evidence>
<dbReference type="Gene3D" id="1.20.1540.10">
    <property type="entry name" value="Rhomboid-like"/>
    <property type="match status" value="1"/>
</dbReference>
<dbReference type="PANTHER" id="PTHR45840">
    <property type="entry name" value="RHOMBOID-RELATED PROTEIN"/>
    <property type="match status" value="1"/>
</dbReference>
<organism evidence="9 10">
    <name type="scientific">Elysia crispata</name>
    <name type="common">lettuce slug</name>
    <dbReference type="NCBI Taxonomy" id="231223"/>
    <lineage>
        <taxon>Eukaryota</taxon>
        <taxon>Metazoa</taxon>
        <taxon>Spiralia</taxon>
        <taxon>Lophotrochozoa</taxon>
        <taxon>Mollusca</taxon>
        <taxon>Gastropoda</taxon>
        <taxon>Heterobranchia</taxon>
        <taxon>Euthyneura</taxon>
        <taxon>Panpulmonata</taxon>
        <taxon>Sacoglossa</taxon>
        <taxon>Placobranchoidea</taxon>
        <taxon>Plakobranchidae</taxon>
        <taxon>Elysia</taxon>
    </lineage>
</organism>
<reference evidence="9" key="1">
    <citation type="journal article" date="2023" name="G3 (Bethesda)">
        <title>A reference genome for the long-term kleptoplast-retaining sea slug Elysia crispata morphotype clarki.</title>
        <authorList>
            <person name="Eastman K.E."/>
            <person name="Pendleton A.L."/>
            <person name="Shaikh M.A."/>
            <person name="Suttiyut T."/>
            <person name="Ogas R."/>
            <person name="Tomko P."/>
            <person name="Gavelis G."/>
            <person name="Widhalm J.R."/>
            <person name="Wisecaver J.H."/>
        </authorList>
    </citation>
    <scope>NUCLEOTIDE SEQUENCE</scope>
    <source>
        <strain evidence="9">ECLA1</strain>
    </source>
</reference>
<feature type="transmembrane region" description="Helical" evidence="7">
    <location>
        <begin position="203"/>
        <end position="220"/>
    </location>
</feature>
<dbReference type="GO" id="GO:0016020">
    <property type="term" value="C:membrane"/>
    <property type="evidence" value="ECO:0007669"/>
    <property type="project" value="UniProtKB-SubCell"/>
</dbReference>
<dbReference type="GO" id="GO:0004252">
    <property type="term" value="F:serine-type endopeptidase activity"/>
    <property type="evidence" value="ECO:0007669"/>
    <property type="project" value="InterPro"/>
</dbReference>
<comment type="subcellular location">
    <subcellularLocation>
        <location evidence="1">Membrane</location>
        <topology evidence="1">Multi-pass membrane protein</topology>
    </subcellularLocation>
</comment>
<comment type="similarity">
    <text evidence="2">Belongs to the peptidase S54 family.</text>
</comment>
<feature type="transmembrane region" description="Helical" evidence="7">
    <location>
        <begin position="358"/>
        <end position="378"/>
    </location>
</feature>
<evidence type="ECO:0000256" key="1">
    <source>
        <dbReference type="ARBA" id="ARBA00004141"/>
    </source>
</evidence>
<dbReference type="Pfam" id="PF01694">
    <property type="entry name" value="Rhomboid"/>
    <property type="match status" value="1"/>
</dbReference>
<keyword evidence="10" id="KW-1185">Reference proteome</keyword>
<dbReference type="InterPro" id="IPR022764">
    <property type="entry name" value="Peptidase_S54_rhomboid_dom"/>
</dbReference>
<feature type="transmembrane region" description="Helical" evidence="7">
    <location>
        <begin position="262"/>
        <end position="282"/>
    </location>
</feature>
<gene>
    <name evidence="9" type="ORF">RRG08_033075</name>
</gene>
<dbReference type="EMBL" id="JAWDGP010002507">
    <property type="protein sequence ID" value="KAK3782434.1"/>
    <property type="molecule type" value="Genomic_DNA"/>
</dbReference>
<evidence type="ECO:0000256" key="2">
    <source>
        <dbReference type="ARBA" id="ARBA00009045"/>
    </source>
</evidence>
<keyword evidence="4 7" id="KW-1133">Transmembrane helix</keyword>
<feature type="region of interest" description="Disordered" evidence="6">
    <location>
        <begin position="1"/>
        <end position="20"/>
    </location>
</feature>
<dbReference type="SUPFAM" id="SSF144091">
    <property type="entry name" value="Rhomboid-like"/>
    <property type="match status" value="1"/>
</dbReference>
<feature type="transmembrane region" description="Helical" evidence="7">
    <location>
        <begin position="390"/>
        <end position="410"/>
    </location>
</feature>
<dbReference type="AlphaFoldDB" id="A0AAE1A6Y8"/>
<dbReference type="PANTHER" id="PTHR45840:SF2">
    <property type="entry name" value="PROTEIN RHOMBOID-RELATED"/>
    <property type="match status" value="1"/>
</dbReference>
<accession>A0AAE1A6Y8</accession>
<dbReference type="InterPro" id="IPR035952">
    <property type="entry name" value="Rhomboid-like_sf"/>
</dbReference>
<evidence type="ECO:0000256" key="4">
    <source>
        <dbReference type="ARBA" id="ARBA00022989"/>
    </source>
</evidence>
<keyword evidence="3 7" id="KW-0812">Transmembrane</keyword>
<evidence type="ECO:0000313" key="10">
    <source>
        <dbReference type="Proteomes" id="UP001283361"/>
    </source>
</evidence>
<feature type="domain" description="Peptidase S54 rhomboid" evidence="8">
    <location>
        <begin position="252"/>
        <end position="410"/>
    </location>
</feature>
<proteinExistence type="inferred from homology"/>
<feature type="transmembrane region" description="Helical" evidence="7">
    <location>
        <begin position="317"/>
        <end position="337"/>
    </location>
</feature>
<dbReference type="InterPro" id="IPR051739">
    <property type="entry name" value="Rhomboid_IM_Serine_Proteases"/>
</dbReference>
<name>A0AAE1A6Y8_9GAST</name>
<keyword evidence="5 7" id="KW-0472">Membrane</keyword>
<evidence type="ECO:0000256" key="5">
    <source>
        <dbReference type="ARBA" id="ARBA00023136"/>
    </source>
</evidence>
<protein>
    <recommendedName>
        <fullName evidence="8">Peptidase S54 rhomboid domain-containing protein</fullName>
    </recommendedName>
</protein>
<evidence type="ECO:0000313" key="9">
    <source>
        <dbReference type="EMBL" id="KAK3782434.1"/>
    </source>
</evidence>
<evidence type="ECO:0000256" key="7">
    <source>
        <dbReference type="SAM" id="Phobius"/>
    </source>
</evidence>
<evidence type="ECO:0000256" key="6">
    <source>
        <dbReference type="SAM" id="MobiDB-lite"/>
    </source>
</evidence>
<dbReference type="Proteomes" id="UP001283361">
    <property type="component" value="Unassembled WGS sequence"/>
</dbReference>
<sequence length="462" mass="52222">MTDSEPGVTEGAGETRQVKLKNLQRSRSKYRMMRWREMLMDYGQMYGEEGKSRTSRSGSSSFFSVDGDLMAKRKADMELRRTLEVHFRPLFQRFVYGGEKIACHDLRRVLREPDYRSLLPPDKVHELVDVTDFNMGRSVKYDEFVRIVLGRTTDDLYSDLGSSDGDSKQETCLAGMYRVVGRNTAQQNIVEEKAEKYRCLPPPFLMVLITVLQIIMYVWYTTDSEGASIAALDGVPSNSSNNSLMYIPTRRREVWRFLTYSLLHQGCIDLLLNIIIQILLGVPLEMTYSWWRVGIVYLVGIIIGSLGHSVFDRSKYLVGGAGGAYALLGGHMIALFQNRKLLNTDESEGRKMHLLCSLVVRFILLLAIMILQVSLAVYRRWWMDGISKRIGIAAHVGGFIAGLTLGPAFLKDPKLLPWQHGGSGILDLFLFLGVLGAAIIFNIAYDGYPDEDFTSLSDFLNN</sequence>
<evidence type="ECO:0000259" key="8">
    <source>
        <dbReference type="Pfam" id="PF01694"/>
    </source>
</evidence>
<comment type="caution">
    <text evidence="9">The sequence shown here is derived from an EMBL/GenBank/DDBJ whole genome shotgun (WGS) entry which is preliminary data.</text>
</comment>
<feature type="transmembrane region" description="Helical" evidence="7">
    <location>
        <begin position="294"/>
        <end position="311"/>
    </location>
</feature>
<feature type="transmembrane region" description="Helical" evidence="7">
    <location>
        <begin position="422"/>
        <end position="445"/>
    </location>
</feature>